<dbReference type="InterPro" id="IPR011051">
    <property type="entry name" value="RmlC_Cupin_sf"/>
</dbReference>
<dbReference type="Proteomes" id="UP000236884">
    <property type="component" value="Chromosome"/>
</dbReference>
<evidence type="ECO:0000313" key="2">
    <source>
        <dbReference type="EMBL" id="BAT58158.1"/>
    </source>
</evidence>
<organism evidence="2 3">
    <name type="scientific">Variibacter gotjawalensis</name>
    <dbReference type="NCBI Taxonomy" id="1333996"/>
    <lineage>
        <taxon>Bacteria</taxon>
        <taxon>Pseudomonadati</taxon>
        <taxon>Pseudomonadota</taxon>
        <taxon>Alphaproteobacteria</taxon>
        <taxon>Hyphomicrobiales</taxon>
        <taxon>Nitrobacteraceae</taxon>
        <taxon>Variibacter</taxon>
    </lineage>
</organism>
<dbReference type="InterPro" id="IPR013096">
    <property type="entry name" value="Cupin_2"/>
</dbReference>
<gene>
    <name evidence="2" type="ORF">GJW-30_1_00679</name>
</gene>
<dbReference type="InterPro" id="IPR014710">
    <property type="entry name" value="RmlC-like_jellyroll"/>
</dbReference>
<reference evidence="2 3" key="1">
    <citation type="submission" date="2015-08" db="EMBL/GenBank/DDBJ databases">
        <title>Investigation of the bacterial diversity of lava forest soil.</title>
        <authorList>
            <person name="Lee J.S."/>
        </authorList>
    </citation>
    <scope>NUCLEOTIDE SEQUENCE [LARGE SCALE GENOMIC DNA]</scope>
    <source>
        <strain evidence="2 3">GJW-30</strain>
    </source>
</reference>
<proteinExistence type="predicted"/>
<accession>A0A0S3PQU6</accession>
<protein>
    <submittedName>
        <fullName evidence="2">Cupin domain protein</fullName>
    </submittedName>
</protein>
<keyword evidence="3" id="KW-1185">Reference proteome</keyword>
<name>A0A0S3PQU6_9BRAD</name>
<dbReference type="Gene3D" id="2.60.120.10">
    <property type="entry name" value="Jelly Rolls"/>
    <property type="match status" value="1"/>
</dbReference>
<sequence>MVFVIDRATWTENTTHWQGEIEGAAYGMPYSIIFFGKDAIGSGPRLHTHPYLETFIVRTGRALFTLGDKEIEATAGQVLVAPAGTPHKFKNLGPGLLETIDIHASDRFETTWLEQS</sequence>
<dbReference type="OrthoDB" id="122936at2"/>
<evidence type="ECO:0000259" key="1">
    <source>
        <dbReference type="Pfam" id="PF07883"/>
    </source>
</evidence>
<dbReference type="SUPFAM" id="SSF51182">
    <property type="entry name" value="RmlC-like cupins"/>
    <property type="match status" value="1"/>
</dbReference>
<dbReference type="AlphaFoldDB" id="A0A0S3PQU6"/>
<dbReference type="EMBL" id="AP014946">
    <property type="protein sequence ID" value="BAT58158.1"/>
    <property type="molecule type" value="Genomic_DNA"/>
</dbReference>
<evidence type="ECO:0000313" key="3">
    <source>
        <dbReference type="Proteomes" id="UP000236884"/>
    </source>
</evidence>
<dbReference type="Pfam" id="PF07883">
    <property type="entry name" value="Cupin_2"/>
    <property type="match status" value="1"/>
</dbReference>
<dbReference type="KEGG" id="vgo:GJW-30_1_00679"/>
<dbReference type="RefSeq" id="WP_096351648.1">
    <property type="nucleotide sequence ID" value="NZ_AP014946.1"/>
</dbReference>
<feature type="domain" description="Cupin type-2" evidence="1">
    <location>
        <begin position="43"/>
        <end position="102"/>
    </location>
</feature>